<dbReference type="GO" id="GO:0006631">
    <property type="term" value="P:fatty acid metabolic process"/>
    <property type="evidence" value="ECO:0007669"/>
    <property type="project" value="TreeGrafter"/>
</dbReference>
<dbReference type="InterPro" id="IPR025110">
    <property type="entry name" value="AMP-bd_C"/>
</dbReference>
<gene>
    <name evidence="5" type="ORF">AXF14_02200</name>
</gene>
<dbReference type="Pfam" id="PF00501">
    <property type="entry name" value="AMP-binding"/>
    <property type="match status" value="1"/>
</dbReference>
<dbReference type="AlphaFoldDB" id="A0A0X8JGF5"/>
<evidence type="ECO:0000256" key="2">
    <source>
        <dbReference type="ARBA" id="ARBA00022598"/>
    </source>
</evidence>
<dbReference type="InterPro" id="IPR042099">
    <property type="entry name" value="ANL_N_sf"/>
</dbReference>
<protein>
    <submittedName>
        <fullName evidence="5">O-succinylbenzoic acid--CoA ligase</fullName>
    </submittedName>
</protein>
<feature type="domain" description="AMP-dependent synthetase/ligase" evidence="3">
    <location>
        <begin position="92"/>
        <end position="295"/>
    </location>
</feature>
<evidence type="ECO:0000259" key="3">
    <source>
        <dbReference type="Pfam" id="PF00501"/>
    </source>
</evidence>
<dbReference type="Pfam" id="PF13193">
    <property type="entry name" value="AMP-binding_C"/>
    <property type="match status" value="1"/>
</dbReference>
<feature type="domain" description="AMP-binding enzyme C-terminal" evidence="4">
    <location>
        <begin position="360"/>
        <end position="434"/>
    </location>
</feature>
<dbReference type="EMBL" id="CP014228">
    <property type="protein sequence ID" value="AMD88375.1"/>
    <property type="molecule type" value="Genomic_DNA"/>
</dbReference>
<comment type="similarity">
    <text evidence="1">Belongs to the ATP-dependent AMP-binding enzyme family.</text>
</comment>
<dbReference type="PANTHER" id="PTHR43201">
    <property type="entry name" value="ACYL-COA SYNTHETASE"/>
    <property type="match status" value="1"/>
</dbReference>
<dbReference type="Gene3D" id="3.40.50.12780">
    <property type="entry name" value="N-terminal domain of ligase-like"/>
    <property type="match status" value="1"/>
</dbReference>
<keyword evidence="2 5" id="KW-0436">Ligase</keyword>
<dbReference type="GO" id="GO:0031956">
    <property type="term" value="F:medium-chain fatty acid-CoA ligase activity"/>
    <property type="evidence" value="ECO:0007669"/>
    <property type="project" value="TreeGrafter"/>
</dbReference>
<keyword evidence="6" id="KW-1185">Reference proteome</keyword>
<evidence type="ECO:0000259" key="4">
    <source>
        <dbReference type="Pfam" id="PF13193"/>
    </source>
</evidence>
<dbReference type="Gene3D" id="3.30.300.30">
    <property type="match status" value="1"/>
</dbReference>
<dbReference type="InterPro" id="IPR045851">
    <property type="entry name" value="AMP-bd_C_sf"/>
</dbReference>
<dbReference type="STRING" id="111015.AXF14_02200"/>
<evidence type="ECO:0000313" key="5">
    <source>
        <dbReference type="EMBL" id="AMD88375.1"/>
    </source>
</evidence>
<organism evidence="5 6">
    <name type="scientific">Actinomyces radicidentis</name>
    <dbReference type="NCBI Taxonomy" id="111015"/>
    <lineage>
        <taxon>Bacteria</taxon>
        <taxon>Bacillati</taxon>
        <taxon>Actinomycetota</taxon>
        <taxon>Actinomycetes</taxon>
        <taxon>Actinomycetales</taxon>
        <taxon>Actinomycetaceae</taxon>
        <taxon>Actinomyces</taxon>
    </lineage>
</organism>
<dbReference type="InterPro" id="IPR000873">
    <property type="entry name" value="AMP-dep_synth/lig_dom"/>
</dbReference>
<proteinExistence type="inferred from homology"/>
<dbReference type="Proteomes" id="UP000065220">
    <property type="component" value="Chromosome"/>
</dbReference>
<sequence length="447" mass="45014">MSVAGPTPSQQPTAPLAERTLDLCVGGTRPDDVGLLTSALTSVLASRGLLEALGPEQVAAVPAGPRPLLVPVGPAEDPGEVEADLRARVDAVPEAADLVLRTSGSTTGTGSLVAMSAAALAASARATHARLGGTGTWVLALPAHHVAGLQVLVRSVLAGTRPVVVDTSDGFRTAALVGGLRAAREQAGSAPDGRVYASLVPTQLLRVLDDADAAEALADADGVLLGGAAADPGLLARARAAGVRFLTTYGMSETGGGCVYDGLPLDGVGVSIEEPDGEGVGRVVLAGPVLAEGYLAGGGATTFRETVPAPGTGTGHRREVLTADRGRLLTGDDGVTRLEVLGRLDDVIVTGGIKVEPRAVEEALTRLDGVGEACVVGLPDARWGRRVVAAVVPETGRALDAEAVREAVRDVLDGAHAPKEVLVLNALPTRGPGKVDRRAVAALLAGD</sequence>
<dbReference type="SUPFAM" id="SSF56801">
    <property type="entry name" value="Acetyl-CoA synthetase-like"/>
    <property type="match status" value="1"/>
</dbReference>
<name>A0A0X8JGF5_ACTRD</name>
<dbReference type="OrthoDB" id="9803968at2"/>
<accession>A0A0X8JGF5</accession>
<dbReference type="KEGG" id="ard:AXF14_02200"/>
<evidence type="ECO:0000256" key="1">
    <source>
        <dbReference type="ARBA" id="ARBA00006432"/>
    </source>
</evidence>
<reference evidence="6" key="1">
    <citation type="submission" date="2016-02" db="EMBL/GenBank/DDBJ databases">
        <authorList>
            <person name="Holder M.E."/>
            <person name="Ajami N.J."/>
            <person name="Petrosino J.F."/>
        </authorList>
    </citation>
    <scope>NUCLEOTIDE SEQUENCE [LARGE SCALE GENOMIC DNA]</scope>
    <source>
        <strain evidence="6">CCUG 36733</strain>
    </source>
</reference>
<evidence type="ECO:0000313" key="6">
    <source>
        <dbReference type="Proteomes" id="UP000065220"/>
    </source>
</evidence>
<dbReference type="PANTHER" id="PTHR43201:SF5">
    <property type="entry name" value="MEDIUM-CHAIN ACYL-COA LIGASE ACSF2, MITOCHONDRIAL"/>
    <property type="match status" value="1"/>
</dbReference>